<dbReference type="GO" id="GO:0005634">
    <property type="term" value="C:nucleus"/>
    <property type="evidence" value="ECO:0007669"/>
    <property type="project" value="TreeGrafter"/>
</dbReference>
<evidence type="ECO:0000256" key="2">
    <source>
        <dbReference type="ARBA" id="ARBA00023186"/>
    </source>
</evidence>
<dbReference type="GO" id="GO:0051087">
    <property type="term" value="F:protein-folding chaperone binding"/>
    <property type="evidence" value="ECO:0007669"/>
    <property type="project" value="InterPro"/>
</dbReference>
<dbReference type="AlphaFoldDB" id="A0A077ZEQ4"/>
<feature type="domain" description="Ubiquitin-like" evidence="3">
    <location>
        <begin position="1"/>
        <end position="78"/>
    </location>
</feature>
<evidence type="ECO:0000313" key="5">
    <source>
        <dbReference type="Proteomes" id="UP000030665"/>
    </source>
</evidence>
<dbReference type="InterPro" id="IPR000626">
    <property type="entry name" value="Ubiquitin-like_dom"/>
</dbReference>
<dbReference type="GO" id="GO:0005829">
    <property type="term" value="C:cytosol"/>
    <property type="evidence" value="ECO:0007669"/>
    <property type="project" value="TreeGrafter"/>
</dbReference>
<reference evidence="4" key="1">
    <citation type="submission" date="2014-01" db="EMBL/GenBank/DDBJ databases">
        <authorList>
            <person name="Aslett M."/>
        </authorList>
    </citation>
    <scope>NUCLEOTIDE SEQUENCE</scope>
</reference>
<name>A0A077ZEQ4_TRITR</name>
<gene>
    <name evidence="4" type="ORF">TTRE_0000662101</name>
</gene>
<sequence>MQLQIIYGPRKHTIELPLETEPNATLLQLKEEVGKTIGAEVENLKLIFRGRSLFGDQTLLSTLKFKPGDRIMVLGKQPPVNTELQSQMKYLAIIEKDRIGKIGRKLDDLAAHVDGITKGFMADSLVNEAVERLRKQLNGLCEDCMKTLESMDALSLGDQSLENARMKRKLLADRIQGLLKFHDRLLERLEDYMKEREEERK</sequence>
<dbReference type="InterPro" id="IPR039773">
    <property type="entry name" value="BAG_chaperone_regulator"/>
</dbReference>
<dbReference type="InterPro" id="IPR029071">
    <property type="entry name" value="Ubiquitin-like_domsf"/>
</dbReference>
<dbReference type="Pfam" id="PF00240">
    <property type="entry name" value="ubiquitin"/>
    <property type="match status" value="1"/>
</dbReference>
<dbReference type="GO" id="GO:0050821">
    <property type="term" value="P:protein stabilization"/>
    <property type="evidence" value="ECO:0007669"/>
    <property type="project" value="TreeGrafter"/>
</dbReference>
<protein>
    <recommendedName>
        <fullName evidence="1">BAG family molecular chaperone regulator 1</fullName>
    </recommendedName>
</protein>
<keyword evidence="2" id="KW-0143">Chaperone</keyword>
<dbReference type="EMBL" id="HG806309">
    <property type="protein sequence ID" value="CDW58314.1"/>
    <property type="molecule type" value="Genomic_DNA"/>
</dbReference>
<dbReference type="Gene3D" id="3.10.20.90">
    <property type="entry name" value="Phosphatidylinositol 3-kinase Catalytic Subunit, Chain A, domain 1"/>
    <property type="match status" value="1"/>
</dbReference>
<accession>A0A077ZEQ4</accession>
<dbReference type="PANTHER" id="PTHR12329:SF16">
    <property type="entry name" value="BAG FAMILY MOLECULAR CHAPERONE REGULATOR 1"/>
    <property type="match status" value="1"/>
</dbReference>
<proteinExistence type="predicted"/>
<dbReference type="InterPro" id="IPR003103">
    <property type="entry name" value="BAG_domain"/>
</dbReference>
<dbReference type="GO" id="GO:0016020">
    <property type="term" value="C:membrane"/>
    <property type="evidence" value="ECO:0007669"/>
    <property type="project" value="TreeGrafter"/>
</dbReference>
<dbReference type="OrthoDB" id="417450at2759"/>
<dbReference type="SMART" id="SM00213">
    <property type="entry name" value="UBQ"/>
    <property type="match status" value="1"/>
</dbReference>
<dbReference type="Gene3D" id="1.20.58.120">
    <property type="entry name" value="BAG domain"/>
    <property type="match status" value="1"/>
</dbReference>
<dbReference type="Pfam" id="PF02179">
    <property type="entry name" value="BAG"/>
    <property type="match status" value="1"/>
</dbReference>
<dbReference type="PANTHER" id="PTHR12329">
    <property type="entry name" value="BCL2-ASSOCIATED ATHANOGENE"/>
    <property type="match status" value="1"/>
</dbReference>
<keyword evidence="5" id="KW-1185">Reference proteome</keyword>
<dbReference type="SUPFAM" id="SSF54236">
    <property type="entry name" value="Ubiquitin-like"/>
    <property type="match status" value="1"/>
</dbReference>
<dbReference type="STRING" id="36087.A0A077ZEQ4"/>
<dbReference type="CDD" id="cd01812">
    <property type="entry name" value="Ubl_BAG1"/>
    <property type="match status" value="1"/>
</dbReference>
<evidence type="ECO:0000313" key="4">
    <source>
        <dbReference type="EMBL" id="CDW58314.1"/>
    </source>
</evidence>
<evidence type="ECO:0000256" key="1">
    <source>
        <dbReference type="ARBA" id="ARBA00022374"/>
    </source>
</evidence>
<dbReference type="SUPFAM" id="SSF63491">
    <property type="entry name" value="BAG domain"/>
    <property type="match status" value="1"/>
</dbReference>
<dbReference type="InterPro" id="IPR036533">
    <property type="entry name" value="BAG_dom_sf"/>
</dbReference>
<dbReference type="Proteomes" id="UP000030665">
    <property type="component" value="Unassembled WGS sequence"/>
</dbReference>
<evidence type="ECO:0000259" key="3">
    <source>
        <dbReference type="PROSITE" id="PS50053"/>
    </source>
</evidence>
<dbReference type="GO" id="GO:0000774">
    <property type="term" value="F:adenyl-nucleotide exchange factor activity"/>
    <property type="evidence" value="ECO:0007669"/>
    <property type="project" value="TreeGrafter"/>
</dbReference>
<dbReference type="PROSITE" id="PS50053">
    <property type="entry name" value="UBIQUITIN_2"/>
    <property type="match status" value="1"/>
</dbReference>
<reference evidence="4" key="2">
    <citation type="submission" date="2014-03" db="EMBL/GenBank/DDBJ databases">
        <title>The whipworm genome and dual-species transcriptomics of an intimate host-pathogen interaction.</title>
        <authorList>
            <person name="Foth B.J."/>
            <person name="Tsai I.J."/>
            <person name="Reid A.J."/>
            <person name="Bancroft A.J."/>
            <person name="Nichol S."/>
            <person name="Tracey A."/>
            <person name="Holroyd N."/>
            <person name="Cotton J.A."/>
            <person name="Stanley E.J."/>
            <person name="Zarowiecki M."/>
            <person name="Liu J.Z."/>
            <person name="Huckvale T."/>
            <person name="Cooper P.J."/>
            <person name="Grencis R.K."/>
            <person name="Berriman M."/>
        </authorList>
    </citation>
    <scope>NUCLEOTIDE SEQUENCE [LARGE SCALE GENOMIC DNA]</scope>
</reference>
<organism evidence="4 5">
    <name type="scientific">Trichuris trichiura</name>
    <name type="common">Whipworm</name>
    <name type="synonym">Trichocephalus trichiurus</name>
    <dbReference type="NCBI Taxonomy" id="36087"/>
    <lineage>
        <taxon>Eukaryota</taxon>
        <taxon>Metazoa</taxon>
        <taxon>Ecdysozoa</taxon>
        <taxon>Nematoda</taxon>
        <taxon>Enoplea</taxon>
        <taxon>Dorylaimia</taxon>
        <taxon>Trichinellida</taxon>
        <taxon>Trichuridae</taxon>
        <taxon>Trichuris</taxon>
    </lineage>
</organism>